<evidence type="ECO:0000256" key="16">
    <source>
        <dbReference type="ARBA" id="ARBA00023180"/>
    </source>
</evidence>
<name>A0A232F8X5_9HYME</name>
<evidence type="ECO:0000256" key="9">
    <source>
        <dbReference type="ARBA" id="ARBA00022723"/>
    </source>
</evidence>
<dbReference type="UniPathway" id="UPA00378"/>
<dbReference type="Gene3D" id="3.90.550.10">
    <property type="entry name" value="Spore Coat Polysaccharide Biosynthesis Protein SpsA, Chain A"/>
    <property type="match status" value="1"/>
</dbReference>
<evidence type="ECO:0000256" key="2">
    <source>
        <dbReference type="ARBA" id="ARBA00004323"/>
    </source>
</evidence>
<dbReference type="AlphaFoldDB" id="A0A232F8X5"/>
<keyword evidence="8" id="KW-0812">Transmembrane</keyword>
<evidence type="ECO:0000256" key="15">
    <source>
        <dbReference type="ARBA" id="ARBA00023157"/>
    </source>
</evidence>
<dbReference type="EC" id="2.4.1.-" evidence="20"/>
<dbReference type="GO" id="GO:0006493">
    <property type="term" value="P:protein O-linked glycosylation"/>
    <property type="evidence" value="ECO:0007669"/>
    <property type="project" value="TreeGrafter"/>
</dbReference>
<dbReference type="CDD" id="cd02510">
    <property type="entry name" value="pp-GalNAc-T"/>
    <property type="match status" value="1"/>
</dbReference>
<dbReference type="GO" id="GO:0000139">
    <property type="term" value="C:Golgi membrane"/>
    <property type="evidence" value="ECO:0007669"/>
    <property type="project" value="UniProtKB-SubCell"/>
</dbReference>
<comment type="caution">
    <text evidence="22">The sequence shown here is derived from an EMBL/GenBank/DDBJ whole genome shotgun (WGS) entry which is preliminary data.</text>
</comment>
<evidence type="ECO:0000256" key="5">
    <source>
        <dbReference type="ARBA" id="ARBA00012644"/>
    </source>
</evidence>
<evidence type="ECO:0000313" key="23">
    <source>
        <dbReference type="Proteomes" id="UP000215335"/>
    </source>
</evidence>
<proteinExistence type="inferred from homology"/>
<evidence type="ECO:0000256" key="20">
    <source>
        <dbReference type="RuleBase" id="RU361242"/>
    </source>
</evidence>
<evidence type="ECO:0000256" key="13">
    <source>
        <dbReference type="ARBA" id="ARBA00023034"/>
    </source>
</evidence>
<keyword evidence="12" id="KW-1133">Transmembrane helix</keyword>
<dbReference type="SMART" id="SM00458">
    <property type="entry name" value="RICIN"/>
    <property type="match status" value="1"/>
</dbReference>
<comment type="pathway">
    <text evidence="3 20">Protein modification; protein glycosylation.</text>
</comment>
<keyword evidence="6 20" id="KW-0328">Glycosyltransferase</keyword>
<keyword evidence="17 20" id="KW-0464">Manganese</keyword>
<keyword evidence="13 20" id="KW-0333">Golgi apparatus</keyword>
<keyword evidence="14" id="KW-0472">Membrane</keyword>
<keyword evidence="7 20" id="KW-0808">Transferase</keyword>
<evidence type="ECO:0000256" key="4">
    <source>
        <dbReference type="ARBA" id="ARBA00005680"/>
    </source>
</evidence>
<dbReference type="Proteomes" id="UP000215335">
    <property type="component" value="Unassembled WGS sequence"/>
</dbReference>
<evidence type="ECO:0000256" key="8">
    <source>
        <dbReference type="ARBA" id="ARBA00022692"/>
    </source>
</evidence>
<evidence type="ECO:0000256" key="19">
    <source>
        <dbReference type="ARBA" id="ARBA00052209"/>
    </source>
</evidence>
<dbReference type="GO" id="GO:0046872">
    <property type="term" value="F:metal ion binding"/>
    <property type="evidence" value="ECO:0007669"/>
    <property type="project" value="UniProtKB-KW"/>
</dbReference>
<evidence type="ECO:0000256" key="18">
    <source>
        <dbReference type="ARBA" id="ARBA00050905"/>
    </source>
</evidence>
<accession>A0A232F8X5</accession>
<dbReference type="SUPFAM" id="SSF53448">
    <property type="entry name" value="Nucleotide-diphospho-sugar transferases"/>
    <property type="match status" value="1"/>
</dbReference>
<comment type="cofactor">
    <cofactor evidence="1 20">
        <name>Mn(2+)</name>
        <dbReference type="ChEBI" id="CHEBI:29035"/>
    </cofactor>
</comment>
<dbReference type="EMBL" id="NNAY01000700">
    <property type="protein sequence ID" value="OXU26918.1"/>
    <property type="molecule type" value="Genomic_DNA"/>
</dbReference>
<gene>
    <name evidence="22" type="ORF">TSAR_000361</name>
</gene>
<dbReference type="PANTHER" id="PTHR11675:SF134">
    <property type="entry name" value="N-ACETYLGALACTOSAMINYLTRANSFERASE 4-RELATED"/>
    <property type="match status" value="1"/>
</dbReference>
<dbReference type="GO" id="GO:0004653">
    <property type="term" value="F:polypeptide N-acetylgalactosaminyltransferase activity"/>
    <property type="evidence" value="ECO:0007669"/>
    <property type="project" value="UniProtKB-EC"/>
</dbReference>
<organism evidence="22 23">
    <name type="scientific">Trichomalopsis sarcophagae</name>
    <dbReference type="NCBI Taxonomy" id="543379"/>
    <lineage>
        <taxon>Eukaryota</taxon>
        <taxon>Metazoa</taxon>
        <taxon>Ecdysozoa</taxon>
        <taxon>Arthropoda</taxon>
        <taxon>Hexapoda</taxon>
        <taxon>Insecta</taxon>
        <taxon>Pterygota</taxon>
        <taxon>Neoptera</taxon>
        <taxon>Endopterygota</taxon>
        <taxon>Hymenoptera</taxon>
        <taxon>Apocrita</taxon>
        <taxon>Proctotrupomorpha</taxon>
        <taxon>Chalcidoidea</taxon>
        <taxon>Pteromalidae</taxon>
        <taxon>Pteromalinae</taxon>
        <taxon>Trichomalopsis</taxon>
    </lineage>
</organism>
<dbReference type="Pfam" id="PF00535">
    <property type="entry name" value="Glycos_transf_2"/>
    <property type="match status" value="1"/>
</dbReference>
<evidence type="ECO:0000256" key="1">
    <source>
        <dbReference type="ARBA" id="ARBA00001936"/>
    </source>
</evidence>
<dbReference type="PROSITE" id="PS50231">
    <property type="entry name" value="RICIN_B_LECTIN"/>
    <property type="match status" value="1"/>
</dbReference>
<dbReference type="PANTHER" id="PTHR11675">
    <property type="entry name" value="N-ACETYLGALACTOSAMINYLTRANSFERASE"/>
    <property type="match status" value="1"/>
</dbReference>
<evidence type="ECO:0000256" key="3">
    <source>
        <dbReference type="ARBA" id="ARBA00004922"/>
    </source>
</evidence>
<dbReference type="InterPro" id="IPR029044">
    <property type="entry name" value="Nucleotide-diphossugar_trans"/>
</dbReference>
<reference evidence="22 23" key="1">
    <citation type="journal article" date="2017" name="Curr. Biol.">
        <title>The Evolution of Venom by Co-option of Single-Copy Genes.</title>
        <authorList>
            <person name="Martinson E.O."/>
            <person name="Mrinalini"/>
            <person name="Kelkar Y.D."/>
            <person name="Chang C.H."/>
            <person name="Werren J.H."/>
        </authorList>
    </citation>
    <scope>NUCLEOTIDE SEQUENCE [LARGE SCALE GENOMIC DNA]</scope>
    <source>
        <strain evidence="22 23">Alberta</strain>
        <tissue evidence="22">Whole body</tissue>
    </source>
</reference>
<evidence type="ECO:0000259" key="21">
    <source>
        <dbReference type="SMART" id="SM00458"/>
    </source>
</evidence>
<dbReference type="GO" id="GO:0030246">
    <property type="term" value="F:carbohydrate binding"/>
    <property type="evidence" value="ECO:0007669"/>
    <property type="project" value="UniProtKB-KW"/>
</dbReference>
<dbReference type="InterPro" id="IPR045885">
    <property type="entry name" value="GalNAc-T"/>
</dbReference>
<evidence type="ECO:0000256" key="14">
    <source>
        <dbReference type="ARBA" id="ARBA00023136"/>
    </source>
</evidence>
<dbReference type="InterPro" id="IPR000772">
    <property type="entry name" value="Ricin_B_lectin"/>
</dbReference>
<evidence type="ECO:0000256" key="12">
    <source>
        <dbReference type="ARBA" id="ARBA00022989"/>
    </source>
</evidence>
<evidence type="ECO:0000313" key="22">
    <source>
        <dbReference type="EMBL" id="OXU26918.1"/>
    </source>
</evidence>
<dbReference type="CDD" id="cd23439">
    <property type="entry name" value="beta-trefoil_Ricin_GALNT10-like"/>
    <property type="match status" value="1"/>
</dbReference>
<dbReference type="SUPFAM" id="SSF50370">
    <property type="entry name" value="Ricin B-like lectins"/>
    <property type="match status" value="1"/>
</dbReference>
<dbReference type="Pfam" id="PF00652">
    <property type="entry name" value="Ricin_B_lectin"/>
    <property type="match status" value="1"/>
</dbReference>
<sequence length="627" mass="72307">MKRNLISWFKFLVLAAFTVFLTTLIFRFLRGPRIIVHDSPAASARFLRENGKLAADAIQSPLEHEVVPMTLLMMSLSKVIEGKIDWHDYERIQNEEKRTGTGEQGKAATLSPSMEDLKDRLYKVNGFNAALSDLISLNRSIPDIRHPDCKNKRYLKDLDPVSVVVSFHNEHFSTLMRTCWSVINRSPPSLLHEIILVDDASTKVELKDKLDEYVKKNLPKVKIVRLPRRSGLIRGRLAGARKATAKILVFLDSHSEANVNWLPPLLEPIAKDYKTCVCPFIDVIAYETFEYRAQDEGARGAFDWELYYKRLPLLPEDLKNPSEPFKSPVMAGGLFAISAKFFWELGGYDPGLDIWGGEQYELSFKIWQCGGQMYDAPCSRVGHIYRKFPPFPNPGRGDFLGKNYKRVAEVWMDEYADFIYRRRPHLRAMDPGDLTEQKALRDKLKCKSFKWFMENIAFDLVEVYPPIEPDDFAYGEIRNIGVPNLCLDAKGKGKNEEIAVDYCQKDTPKIKGEQEFQLTWHKDIRPNRRTECLDVSRGDDKSPVTLYPCHGKQGNQLWRYNVEKQWLQHGYGSRCLDMDPASKKVYVSNCDPTSSTQKWRIEHVNMKAMNNWENVVPKANQRNDFDF</sequence>
<keyword evidence="23" id="KW-1185">Reference proteome</keyword>
<keyword evidence="10 20" id="KW-0430">Lectin</keyword>
<comment type="catalytic activity">
    <reaction evidence="19">
        <text>L-seryl-[protein] + UDP-N-acetyl-alpha-D-galactosamine = a 3-O-[N-acetyl-alpha-D-galactosaminyl]-L-seryl-[protein] + UDP + H(+)</text>
        <dbReference type="Rhea" id="RHEA:23956"/>
        <dbReference type="Rhea" id="RHEA-COMP:9863"/>
        <dbReference type="Rhea" id="RHEA-COMP:12788"/>
        <dbReference type="ChEBI" id="CHEBI:15378"/>
        <dbReference type="ChEBI" id="CHEBI:29999"/>
        <dbReference type="ChEBI" id="CHEBI:53604"/>
        <dbReference type="ChEBI" id="CHEBI:58223"/>
        <dbReference type="ChEBI" id="CHEBI:67138"/>
        <dbReference type="EC" id="2.4.1.41"/>
    </reaction>
</comment>
<keyword evidence="16" id="KW-0325">Glycoprotein</keyword>
<dbReference type="FunFam" id="2.80.10.50:FF:000011">
    <property type="entry name" value="Polypeptide N-acetylgalactosaminyltransferase"/>
    <property type="match status" value="1"/>
</dbReference>
<dbReference type="FunFam" id="3.90.550.10:FF:000029">
    <property type="entry name" value="Polypeptide N-acetylgalactosaminyltransferase"/>
    <property type="match status" value="1"/>
</dbReference>
<dbReference type="STRING" id="543379.A0A232F8X5"/>
<dbReference type="InterPro" id="IPR001173">
    <property type="entry name" value="Glyco_trans_2-like"/>
</dbReference>
<keyword evidence="11" id="KW-0735">Signal-anchor</keyword>
<comment type="similarity">
    <text evidence="4 20">Belongs to the glycosyltransferase 2 family. GalNAc-T subfamily.</text>
</comment>
<dbReference type="Gene3D" id="2.80.10.50">
    <property type="match status" value="1"/>
</dbReference>
<keyword evidence="9" id="KW-0479">Metal-binding</keyword>
<protein>
    <recommendedName>
        <fullName evidence="5 20">Polypeptide N-acetylgalactosaminyltransferase</fullName>
        <ecNumber evidence="20">2.4.1.-</ecNumber>
    </recommendedName>
    <alternativeName>
        <fullName evidence="20">Protein-UDP acetylgalactosaminyltransferase</fullName>
    </alternativeName>
</protein>
<dbReference type="OrthoDB" id="6159198at2759"/>
<comment type="subcellular location">
    <subcellularLocation>
        <location evidence="2 20">Golgi apparatus membrane</location>
        <topology evidence="2 20">Single-pass type II membrane protein</topology>
    </subcellularLocation>
</comment>
<evidence type="ECO:0000256" key="6">
    <source>
        <dbReference type="ARBA" id="ARBA00022676"/>
    </source>
</evidence>
<comment type="catalytic activity">
    <reaction evidence="18">
        <text>L-threonyl-[protein] + UDP-N-acetyl-alpha-D-galactosamine = a 3-O-[N-acetyl-alpha-D-galactosaminyl]-L-threonyl-[protein] + UDP + H(+)</text>
        <dbReference type="Rhea" id="RHEA:52424"/>
        <dbReference type="Rhea" id="RHEA-COMP:11060"/>
        <dbReference type="Rhea" id="RHEA-COMP:11689"/>
        <dbReference type="ChEBI" id="CHEBI:15378"/>
        <dbReference type="ChEBI" id="CHEBI:30013"/>
        <dbReference type="ChEBI" id="CHEBI:58223"/>
        <dbReference type="ChEBI" id="CHEBI:67138"/>
        <dbReference type="ChEBI" id="CHEBI:87075"/>
        <dbReference type="EC" id="2.4.1.41"/>
    </reaction>
</comment>
<evidence type="ECO:0000256" key="11">
    <source>
        <dbReference type="ARBA" id="ARBA00022968"/>
    </source>
</evidence>
<dbReference type="InterPro" id="IPR035992">
    <property type="entry name" value="Ricin_B-like_lectins"/>
</dbReference>
<evidence type="ECO:0000256" key="17">
    <source>
        <dbReference type="ARBA" id="ARBA00023211"/>
    </source>
</evidence>
<evidence type="ECO:0000256" key="10">
    <source>
        <dbReference type="ARBA" id="ARBA00022734"/>
    </source>
</evidence>
<feature type="domain" description="Ricin B lectin" evidence="21">
    <location>
        <begin position="475"/>
        <end position="602"/>
    </location>
</feature>
<keyword evidence="15 20" id="KW-1015">Disulfide bond</keyword>
<evidence type="ECO:0000256" key="7">
    <source>
        <dbReference type="ARBA" id="ARBA00022679"/>
    </source>
</evidence>